<reference evidence="3" key="1">
    <citation type="journal article" date="2015" name="Nat. Genet.">
        <title>The genome and transcriptome of the zoonotic hookworm Ancylostoma ceylanicum identify infection-specific gene families.</title>
        <authorList>
            <person name="Schwarz E.M."/>
            <person name="Hu Y."/>
            <person name="Antoshechkin I."/>
            <person name="Miller M.M."/>
            <person name="Sternberg P.W."/>
            <person name="Aroian R.V."/>
        </authorList>
    </citation>
    <scope>NUCLEOTIDE SEQUENCE</scope>
    <source>
        <strain evidence="3">HY135</strain>
    </source>
</reference>
<dbReference type="AlphaFoldDB" id="A0A016W7E6"/>
<evidence type="ECO:0000259" key="1">
    <source>
        <dbReference type="PROSITE" id="PS51704"/>
    </source>
</evidence>
<feature type="domain" description="GP-PDE" evidence="1">
    <location>
        <begin position="1"/>
        <end position="66"/>
    </location>
</feature>
<dbReference type="EMBL" id="JARK01000864">
    <property type="protein sequence ID" value="EYC34928.1"/>
    <property type="molecule type" value="Genomic_DNA"/>
</dbReference>
<comment type="caution">
    <text evidence="2">The sequence shown here is derived from an EMBL/GenBank/DDBJ whole genome shotgun (WGS) entry which is preliminary data.</text>
</comment>
<protein>
    <recommendedName>
        <fullName evidence="1">GP-PDE domain-containing protein</fullName>
    </recommendedName>
</protein>
<sequence>SYSCGDETLSCNGLMDDRLLSSHENVVFVHGPWKENNLNEYNSLRDAGVEIGGKISVKVFKLESEKKNLESIGCCFNRGLGKAGCVLRFSTSQSSL</sequence>
<evidence type="ECO:0000313" key="3">
    <source>
        <dbReference type="Proteomes" id="UP000024635"/>
    </source>
</evidence>
<dbReference type="InterPro" id="IPR030395">
    <property type="entry name" value="GP_PDE_dom"/>
</dbReference>
<name>A0A016W7E6_9BILA</name>
<dbReference type="GO" id="GO:0006629">
    <property type="term" value="P:lipid metabolic process"/>
    <property type="evidence" value="ECO:0007669"/>
    <property type="project" value="InterPro"/>
</dbReference>
<dbReference type="PROSITE" id="PS51704">
    <property type="entry name" value="GP_PDE"/>
    <property type="match status" value="1"/>
</dbReference>
<evidence type="ECO:0000313" key="2">
    <source>
        <dbReference type="EMBL" id="EYC34928.1"/>
    </source>
</evidence>
<dbReference type="Proteomes" id="UP000024635">
    <property type="component" value="Unassembled WGS sequence"/>
</dbReference>
<accession>A0A016W7E6</accession>
<keyword evidence="3" id="KW-1185">Reference proteome</keyword>
<organism evidence="2 3">
    <name type="scientific">Ancylostoma ceylanicum</name>
    <dbReference type="NCBI Taxonomy" id="53326"/>
    <lineage>
        <taxon>Eukaryota</taxon>
        <taxon>Metazoa</taxon>
        <taxon>Ecdysozoa</taxon>
        <taxon>Nematoda</taxon>
        <taxon>Chromadorea</taxon>
        <taxon>Rhabditida</taxon>
        <taxon>Rhabditina</taxon>
        <taxon>Rhabditomorpha</taxon>
        <taxon>Strongyloidea</taxon>
        <taxon>Ancylostomatidae</taxon>
        <taxon>Ancylostomatinae</taxon>
        <taxon>Ancylostoma</taxon>
    </lineage>
</organism>
<feature type="non-terminal residue" evidence="2">
    <location>
        <position position="1"/>
    </location>
</feature>
<dbReference type="OrthoDB" id="10448822at2759"/>
<gene>
    <name evidence="2" type="primary">Acey_s1265.g3790</name>
    <name evidence="2" type="ORF">Y032_1265g3790</name>
</gene>
<proteinExistence type="predicted"/>
<dbReference type="GO" id="GO:0008081">
    <property type="term" value="F:phosphoric diester hydrolase activity"/>
    <property type="evidence" value="ECO:0007669"/>
    <property type="project" value="InterPro"/>
</dbReference>